<organism evidence="1 2">
    <name type="scientific">Mycena alexandri</name>
    <dbReference type="NCBI Taxonomy" id="1745969"/>
    <lineage>
        <taxon>Eukaryota</taxon>
        <taxon>Fungi</taxon>
        <taxon>Dikarya</taxon>
        <taxon>Basidiomycota</taxon>
        <taxon>Agaricomycotina</taxon>
        <taxon>Agaricomycetes</taxon>
        <taxon>Agaricomycetidae</taxon>
        <taxon>Agaricales</taxon>
        <taxon>Marasmiineae</taxon>
        <taxon>Mycenaceae</taxon>
        <taxon>Mycena</taxon>
    </lineage>
</organism>
<accession>A0AAD6SBX1</accession>
<gene>
    <name evidence="1" type="ORF">C8F04DRAFT_1269754</name>
</gene>
<protein>
    <submittedName>
        <fullName evidence="1">Uncharacterized protein</fullName>
    </submittedName>
</protein>
<proteinExistence type="predicted"/>
<name>A0AAD6SBX1_9AGAR</name>
<reference evidence="1" key="1">
    <citation type="submission" date="2023-03" db="EMBL/GenBank/DDBJ databases">
        <title>Massive genome expansion in bonnet fungi (Mycena s.s.) driven by repeated elements and novel gene families across ecological guilds.</title>
        <authorList>
            <consortium name="Lawrence Berkeley National Laboratory"/>
            <person name="Harder C.B."/>
            <person name="Miyauchi S."/>
            <person name="Viragh M."/>
            <person name="Kuo A."/>
            <person name="Thoen E."/>
            <person name="Andreopoulos B."/>
            <person name="Lu D."/>
            <person name="Skrede I."/>
            <person name="Drula E."/>
            <person name="Henrissat B."/>
            <person name="Morin E."/>
            <person name="Kohler A."/>
            <person name="Barry K."/>
            <person name="LaButti K."/>
            <person name="Morin E."/>
            <person name="Salamov A."/>
            <person name="Lipzen A."/>
            <person name="Mereny Z."/>
            <person name="Hegedus B."/>
            <person name="Baldrian P."/>
            <person name="Stursova M."/>
            <person name="Weitz H."/>
            <person name="Taylor A."/>
            <person name="Grigoriev I.V."/>
            <person name="Nagy L.G."/>
            <person name="Martin F."/>
            <person name="Kauserud H."/>
        </authorList>
    </citation>
    <scope>NUCLEOTIDE SEQUENCE</scope>
    <source>
        <strain evidence="1">CBHHK200</strain>
    </source>
</reference>
<dbReference type="EMBL" id="JARJCM010000161">
    <property type="protein sequence ID" value="KAJ7025009.1"/>
    <property type="molecule type" value="Genomic_DNA"/>
</dbReference>
<evidence type="ECO:0000313" key="1">
    <source>
        <dbReference type="EMBL" id="KAJ7025009.1"/>
    </source>
</evidence>
<dbReference type="AlphaFoldDB" id="A0AAD6SBX1"/>
<sequence length="106" mass="12229">MLEQLQGLPTTFPKMSFLVTSLQRAFLELDALYEYMTVYKERMNNFFLGPSSDTALPQFEGAFTTEPAVVQQLSHTRIPVWFIRPTMVFDKENILDVVHLQLSSKP</sequence>
<evidence type="ECO:0000313" key="2">
    <source>
        <dbReference type="Proteomes" id="UP001218188"/>
    </source>
</evidence>
<keyword evidence="2" id="KW-1185">Reference proteome</keyword>
<comment type="caution">
    <text evidence="1">The sequence shown here is derived from an EMBL/GenBank/DDBJ whole genome shotgun (WGS) entry which is preliminary data.</text>
</comment>
<dbReference type="Proteomes" id="UP001218188">
    <property type="component" value="Unassembled WGS sequence"/>
</dbReference>